<protein>
    <submittedName>
        <fullName evidence="4">Phosphatidylglycerophosphate synthase</fullName>
    </submittedName>
</protein>
<feature type="transmembrane region" description="Helical" evidence="3">
    <location>
        <begin position="29"/>
        <end position="46"/>
    </location>
</feature>
<organism evidence="4 5">
    <name type="scientific">Actinopolymorpha rutila</name>
    <dbReference type="NCBI Taxonomy" id="446787"/>
    <lineage>
        <taxon>Bacteria</taxon>
        <taxon>Bacillati</taxon>
        <taxon>Actinomycetota</taxon>
        <taxon>Actinomycetes</taxon>
        <taxon>Propionibacteriales</taxon>
        <taxon>Actinopolymorphaceae</taxon>
        <taxon>Actinopolymorpha</taxon>
    </lineage>
</organism>
<dbReference type="AlphaFoldDB" id="A0A852ZGY9"/>
<name>A0A852ZGY9_9ACTN</name>
<dbReference type="GO" id="GO:0016020">
    <property type="term" value="C:membrane"/>
    <property type="evidence" value="ECO:0007669"/>
    <property type="project" value="InterPro"/>
</dbReference>
<reference evidence="4 5" key="1">
    <citation type="submission" date="2020-07" db="EMBL/GenBank/DDBJ databases">
        <title>Sequencing the genomes of 1000 actinobacteria strains.</title>
        <authorList>
            <person name="Klenk H.-P."/>
        </authorList>
    </citation>
    <scope>NUCLEOTIDE SEQUENCE [LARGE SCALE GENOMIC DNA]</scope>
    <source>
        <strain evidence="4 5">DSM 18448</strain>
    </source>
</reference>
<evidence type="ECO:0000256" key="3">
    <source>
        <dbReference type="SAM" id="Phobius"/>
    </source>
</evidence>
<dbReference type="Gene3D" id="1.20.120.1760">
    <property type="match status" value="1"/>
</dbReference>
<keyword evidence="1 2" id="KW-0808">Transferase</keyword>
<keyword evidence="5" id="KW-1185">Reference proteome</keyword>
<proteinExistence type="inferred from homology"/>
<feature type="transmembrane region" description="Helical" evidence="3">
    <location>
        <begin position="144"/>
        <end position="161"/>
    </location>
</feature>
<dbReference type="EMBL" id="JACBZH010000001">
    <property type="protein sequence ID" value="NYH92421.1"/>
    <property type="molecule type" value="Genomic_DNA"/>
</dbReference>
<comment type="caution">
    <text evidence="4">The sequence shown here is derived from an EMBL/GenBank/DDBJ whole genome shotgun (WGS) entry which is preliminary data.</text>
</comment>
<feature type="transmembrane region" description="Helical" evidence="3">
    <location>
        <begin position="52"/>
        <end position="73"/>
    </location>
</feature>
<keyword evidence="3" id="KW-0472">Membrane</keyword>
<keyword evidence="3" id="KW-0812">Transmembrane</keyword>
<feature type="transmembrane region" description="Helical" evidence="3">
    <location>
        <begin position="85"/>
        <end position="101"/>
    </location>
</feature>
<accession>A0A852ZGY9</accession>
<keyword evidence="3" id="KW-1133">Transmembrane helix</keyword>
<evidence type="ECO:0000256" key="1">
    <source>
        <dbReference type="ARBA" id="ARBA00022679"/>
    </source>
</evidence>
<dbReference type="InterPro" id="IPR043130">
    <property type="entry name" value="CDP-OH_PTrfase_TM_dom"/>
</dbReference>
<dbReference type="InterPro" id="IPR000462">
    <property type="entry name" value="CDP-OH_P_trans"/>
</dbReference>
<evidence type="ECO:0000256" key="2">
    <source>
        <dbReference type="RuleBase" id="RU003750"/>
    </source>
</evidence>
<dbReference type="Proteomes" id="UP000579605">
    <property type="component" value="Unassembled WGS sequence"/>
</dbReference>
<dbReference type="InterPro" id="IPR048254">
    <property type="entry name" value="CDP_ALCOHOL_P_TRANSF_CS"/>
</dbReference>
<sequence>MDDVGVTRRYAGARASHAGTPTRAFRRDLAVAGMAEIAGLVLLWLYPGLGLVGWLAGLGFTLGAAGFLVAGFGRTPSRTWTPADRVTLTRLVLIGGVTALVADRLGAPAPAVMIGIASVALVLDSVDGKVARRTGTVTEFGARFDMEADAFLIMVLSVFVARSAGAWVLAIGAMRYAYVAAGWVLPWLRSSVPPKYARKVVAAIQGVTLVVVSAHLLPEPVEVGVVAGSLILLGWSFGDCVWWQWQHGRS</sequence>
<dbReference type="GO" id="GO:0016780">
    <property type="term" value="F:phosphotransferase activity, for other substituted phosphate groups"/>
    <property type="evidence" value="ECO:0007669"/>
    <property type="project" value="InterPro"/>
</dbReference>
<dbReference type="RefSeq" id="WP_179789852.1">
    <property type="nucleotide sequence ID" value="NZ_BAAARR010000005.1"/>
</dbReference>
<comment type="similarity">
    <text evidence="2">Belongs to the CDP-alcohol phosphatidyltransferase class-I family.</text>
</comment>
<evidence type="ECO:0000313" key="5">
    <source>
        <dbReference type="Proteomes" id="UP000579605"/>
    </source>
</evidence>
<dbReference type="Pfam" id="PF01066">
    <property type="entry name" value="CDP-OH_P_transf"/>
    <property type="match status" value="1"/>
</dbReference>
<dbReference type="PROSITE" id="PS00379">
    <property type="entry name" value="CDP_ALCOHOL_P_TRANSF"/>
    <property type="match status" value="1"/>
</dbReference>
<dbReference type="GO" id="GO:0008654">
    <property type="term" value="P:phospholipid biosynthetic process"/>
    <property type="evidence" value="ECO:0007669"/>
    <property type="project" value="InterPro"/>
</dbReference>
<gene>
    <name evidence="4" type="ORF">F4554_005059</name>
</gene>
<evidence type="ECO:0000313" key="4">
    <source>
        <dbReference type="EMBL" id="NYH92421.1"/>
    </source>
</evidence>